<organism evidence="1 2">
    <name type="scientific">Rubripirellula tenax</name>
    <dbReference type="NCBI Taxonomy" id="2528015"/>
    <lineage>
        <taxon>Bacteria</taxon>
        <taxon>Pseudomonadati</taxon>
        <taxon>Planctomycetota</taxon>
        <taxon>Planctomycetia</taxon>
        <taxon>Pirellulales</taxon>
        <taxon>Pirellulaceae</taxon>
        <taxon>Rubripirellula</taxon>
    </lineage>
</organism>
<sequence>METASADVQWGDQTKTFTRAELAAGINLADVFPTNPFTKPFAKVDGAVAAKQAYETEQIKRVFHGKEGREDIEAAVLRTEAIRQPLADAIVAAMQPVTHTITVIPKSEPKHK</sequence>
<dbReference type="EMBL" id="SJPW01000002">
    <property type="protein sequence ID" value="TWU59027.1"/>
    <property type="molecule type" value="Genomic_DNA"/>
</dbReference>
<reference evidence="1 2" key="1">
    <citation type="submission" date="2019-02" db="EMBL/GenBank/DDBJ databases">
        <title>Deep-cultivation of Planctomycetes and their phenomic and genomic characterization uncovers novel biology.</title>
        <authorList>
            <person name="Wiegand S."/>
            <person name="Jogler M."/>
            <person name="Boedeker C."/>
            <person name="Pinto D."/>
            <person name="Vollmers J."/>
            <person name="Rivas-Marin E."/>
            <person name="Kohn T."/>
            <person name="Peeters S.H."/>
            <person name="Heuer A."/>
            <person name="Rast P."/>
            <person name="Oberbeckmann S."/>
            <person name="Bunk B."/>
            <person name="Jeske O."/>
            <person name="Meyerdierks A."/>
            <person name="Storesund J.E."/>
            <person name="Kallscheuer N."/>
            <person name="Luecker S."/>
            <person name="Lage O.M."/>
            <person name="Pohl T."/>
            <person name="Merkel B.J."/>
            <person name="Hornburger P."/>
            <person name="Mueller R.-W."/>
            <person name="Bruemmer F."/>
            <person name="Labrenz M."/>
            <person name="Spormann A.M."/>
            <person name="Op Den Camp H."/>
            <person name="Overmann J."/>
            <person name="Amann R."/>
            <person name="Jetten M.S.M."/>
            <person name="Mascher T."/>
            <person name="Medema M.H."/>
            <person name="Devos D.P."/>
            <person name="Kaster A.-K."/>
            <person name="Ovreas L."/>
            <person name="Rohde M."/>
            <person name="Galperin M.Y."/>
            <person name="Jogler C."/>
        </authorList>
    </citation>
    <scope>NUCLEOTIDE SEQUENCE [LARGE SCALE GENOMIC DNA]</scope>
    <source>
        <strain evidence="1 2">Poly51</strain>
    </source>
</reference>
<comment type="caution">
    <text evidence="1">The sequence shown here is derived from an EMBL/GenBank/DDBJ whole genome shotgun (WGS) entry which is preliminary data.</text>
</comment>
<dbReference type="Proteomes" id="UP000318288">
    <property type="component" value="Unassembled WGS sequence"/>
</dbReference>
<keyword evidence="2" id="KW-1185">Reference proteome</keyword>
<protein>
    <submittedName>
        <fullName evidence="1">Uncharacterized protein</fullName>
    </submittedName>
</protein>
<evidence type="ECO:0000313" key="1">
    <source>
        <dbReference type="EMBL" id="TWU59027.1"/>
    </source>
</evidence>
<name>A0A5C6FE90_9BACT</name>
<dbReference type="AlphaFoldDB" id="A0A5C6FE90"/>
<dbReference type="RefSeq" id="WP_146456331.1">
    <property type="nucleotide sequence ID" value="NZ_SJPW01000002.1"/>
</dbReference>
<accession>A0A5C6FE90</accession>
<evidence type="ECO:0000313" key="2">
    <source>
        <dbReference type="Proteomes" id="UP000318288"/>
    </source>
</evidence>
<gene>
    <name evidence="1" type="ORF">Poly51_18120</name>
</gene>
<proteinExistence type="predicted"/>